<dbReference type="GO" id="GO:0003979">
    <property type="term" value="F:UDP-glucose 6-dehydrogenase activity"/>
    <property type="evidence" value="ECO:0007669"/>
    <property type="project" value="UniProtKB-EC"/>
</dbReference>
<feature type="binding site" evidence="9">
    <location>
        <begin position="152"/>
        <end position="155"/>
    </location>
    <ligand>
        <name>substrate</name>
    </ligand>
</feature>
<name>A0A090Z927_PAEMA</name>
<dbReference type="InterPro" id="IPR028357">
    <property type="entry name" value="UDPglc_DH_bac"/>
</dbReference>
<feature type="binding site" evidence="10">
    <location>
        <position position="30"/>
    </location>
    <ligand>
        <name>NAD(+)</name>
        <dbReference type="ChEBI" id="CHEBI:57540"/>
    </ligand>
</feature>
<dbReference type="OrthoDB" id="9803238at2"/>
<accession>A0A090Z927</accession>
<gene>
    <name evidence="12" type="primary">ywqF</name>
    <name evidence="12" type="ORF">DJ90_3821</name>
</gene>
<dbReference type="PATRIC" id="fig|44252.3.peg.3643"/>
<dbReference type="EC" id="1.1.1.22" evidence="3 7"/>
<dbReference type="Pfam" id="PF03721">
    <property type="entry name" value="UDPG_MGDP_dh_N"/>
    <property type="match status" value="1"/>
</dbReference>
<evidence type="ECO:0000256" key="6">
    <source>
        <dbReference type="ARBA" id="ARBA00047473"/>
    </source>
</evidence>
<dbReference type="HOGENOM" id="CLU_023810_1_2_9"/>
<feature type="binding site" evidence="9">
    <location>
        <begin position="249"/>
        <end position="253"/>
    </location>
    <ligand>
        <name>substrate</name>
    </ligand>
</feature>
<dbReference type="NCBIfam" id="TIGR03026">
    <property type="entry name" value="NDP-sugDHase"/>
    <property type="match status" value="1"/>
</dbReference>
<dbReference type="InterPro" id="IPR014027">
    <property type="entry name" value="UDP-Glc/GDP-Man_DH_C"/>
</dbReference>
<dbReference type="GO" id="GO:0051287">
    <property type="term" value="F:NAD binding"/>
    <property type="evidence" value="ECO:0007669"/>
    <property type="project" value="InterPro"/>
</dbReference>
<dbReference type="Gene3D" id="3.40.50.720">
    <property type="entry name" value="NAD(P)-binding Rossmann-like Domain"/>
    <property type="match status" value="2"/>
</dbReference>
<evidence type="ECO:0000256" key="7">
    <source>
        <dbReference type="PIRNR" id="PIRNR000124"/>
    </source>
</evidence>
<comment type="pathway">
    <text evidence="1">Nucleotide-sugar biosynthesis; UDP-alpha-D-glucuronate biosynthesis; UDP-alpha-D-glucuronate from UDP-alpha-D-glucose: step 1/1.</text>
</comment>
<dbReference type="PANTHER" id="PTHR43750">
    <property type="entry name" value="UDP-GLUCOSE 6-DEHYDROGENASE TUAD"/>
    <property type="match status" value="1"/>
</dbReference>
<dbReference type="UniPathway" id="UPA00038">
    <property type="reaction ID" value="UER00491"/>
</dbReference>
<evidence type="ECO:0000313" key="12">
    <source>
        <dbReference type="EMBL" id="KFN07784.1"/>
    </source>
</evidence>
<dbReference type="PANTHER" id="PTHR43750:SF3">
    <property type="entry name" value="UDP-GLUCOSE 6-DEHYDROGENASE TUAD"/>
    <property type="match status" value="1"/>
</dbReference>
<evidence type="ECO:0000256" key="10">
    <source>
        <dbReference type="PIRSR" id="PIRSR500134-3"/>
    </source>
</evidence>
<evidence type="ECO:0000256" key="9">
    <source>
        <dbReference type="PIRSR" id="PIRSR500134-2"/>
    </source>
</evidence>
<dbReference type="RefSeq" id="WP_036619321.1">
    <property type="nucleotide sequence ID" value="NZ_BGML01000013.1"/>
</dbReference>
<evidence type="ECO:0000256" key="4">
    <source>
        <dbReference type="ARBA" id="ARBA00023002"/>
    </source>
</evidence>
<feature type="binding site" evidence="10">
    <location>
        <position position="86"/>
    </location>
    <ligand>
        <name>NAD(+)</name>
        <dbReference type="ChEBI" id="CHEBI:57540"/>
    </ligand>
</feature>
<feature type="binding site" evidence="10">
    <location>
        <position position="155"/>
    </location>
    <ligand>
        <name>NAD(+)</name>
        <dbReference type="ChEBI" id="CHEBI:57540"/>
    </ligand>
</feature>
<feature type="binding site" evidence="9">
    <location>
        <position position="321"/>
    </location>
    <ligand>
        <name>substrate</name>
    </ligand>
</feature>
<feature type="domain" description="UDP-glucose/GDP-mannose dehydrogenase C-terminal" evidence="11">
    <location>
        <begin position="314"/>
        <end position="415"/>
    </location>
</feature>
<dbReference type="InterPro" id="IPR001732">
    <property type="entry name" value="UDP-Glc/GDP-Man_DH_N"/>
</dbReference>
<dbReference type="SUPFAM" id="SSF48179">
    <property type="entry name" value="6-phosphogluconate dehydrogenase C-terminal domain-like"/>
    <property type="match status" value="1"/>
</dbReference>
<feature type="binding site" evidence="10">
    <location>
        <position position="121"/>
    </location>
    <ligand>
        <name>NAD(+)</name>
        <dbReference type="ChEBI" id="CHEBI:57540"/>
    </ligand>
</feature>
<dbReference type="GO" id="GO:0000271">
    <property type="term" value="P:polysaccharide biosynthetic process"/>
    <property type="evidence" value="ECO:0007669"/>
    <property type="project" value="InterPro"/>
</dbReference>
<dbReference type="InterPro" id="IPR008927">
    <property type="entry name" value="6-PGluconate_DH-like_C_sf"/>
</dbReference>
<evidence type="ECO:0000259" key="11">
    <source>
        <dbReference type="SMART" id="SM00984"/>
    </source>
</evidence>
<dbReference type="InterPro" id="IPR036291">
    <property type="entry name" value="NAD(P)-bd_dom_sf"/>
</dbReference>
<keyword evidence="4 7" id="KW-0560">Oxidoreductase</keyword>
<dbReference type="Proteomes" id="UP000029278">
    <property type="component" value="Unassembled WGS sequence"/>
</dbReference>
<dbReference type="GeneID" id="77011122"/>
<dbReference type="SUPFAM" id="SSF51735">
    <property type="entry name" value="NAD(P)-binding Rossmann-fold domains"/>
    <property type="match status" value="1"/>
</dbReference>
<dbReference type="STRING" id="44252.DJ90_3821"/>
<evidence type="ECO:0000313" key="13">
    <source>
        <dbReference type="Proteomes" id="UP000029278"/>
    </source>
</evidence>
<proteinExistence type="inferred from homology"/>
<dbReference type="Pfam" id="PF03720">
    <property type="entry name" value="UDPG_MGDP_dh_C"/>
    <property type="match status" value="1"/>
</dbReference>
<dbReference type="PIRSF" id="PIRSF500134">
    <property type="entry name" value="UDPglc_DH_bac"/>
    <property type="match status" value="1"/>
</dbReference>
<dbReference type="EMBL" id="JMQA01000031">
    <property type="protein sequence ID" value="KFN07784.1"/>
    <property type="molecule type" value="Genomic_DNA"/>
</dbReference>
<feature type="active site" description="Nucleophile" evidence="8">
    <location>
        <position position="260"/>
    </location>
</feature>
<keyword evidence="13" id="KW-1185">Reference proteome</keyword>
<dbReference type="Gene3D" id="1.20.5.100">
    <property type="entry name" value="Cytochrome c1, transmembrane anchor, C-terminal"/>
    <property type="match status" value="1"/>
</dbReference>
<feature type="binding site" evidence="10">
    <location>
        <position position="328"/>
    </location>
    <ligand>
        <name>NAD(+)</name>
        <dbReference type="ChEBI" id="CHEBI:57540"/>
    </ligand>
</feature>
<comment type="caution">
    <text evidence="12">The sequence shown here is derived from an EMBL/GenBank/DDBJ whole genome shotgun (WGS) entry which is preliminary data.</text>
</comment>
<keyword evidence="5 7" id="KW-0520">NAD</keyword>
<comment type="catalytic activity">
    <reaction evidence="6 7">
        <text>UDP-alpha-D-glucose + 2 NAD(+) + H2O = UDP-alpha-D-glucuronate + 2 NADH + 3 H(+)</text>
        <dbReference type="Rhea" id="RHEA:23596"/>
        <dbReference type="ChEBI" id="CHEBI:15377"/>
        <dbReference type="ChEBI" id="CHEBI:15378"/>
        <dbReference type="ChEBI" id="CHEBI:57540"/>
        <dbReference type="ChEBI" id="CHEBI:57945"/>
        <dbReference type="ChEBI" id="CHEBI:58052"/>
        <dbReference type="ChEBI" id="CHEBI:58885"/>
        <dbReference type="EC" id="1.1.1.22"/>
    </reaction>
</comment>
<reference evidence="12 13" key="1">
    <citation type="submission" date="2014-04" db="EMBL/GenBank/DDBJ databases">
        <authorList>
            <person name="Bishop-Lilly K.A."/>
            <person name="Broomall S.M."/>
            <person name="Chain P.S."/>
            <person name="Chertkov O."/>
            <person name="Coyne S.R."/>
            <person name="Daligault H.E."/>
            <person name="Davenport K.W."/>
            <person name="Erkkila T."/>
            <person name="Frey K.G."/>
            <person name="Gibbons H.S."/>
            <person name="Gu W."/>
            <person name="Jaissle J."/>
            <person name="Johnson S.L."/>
            <person name="Koroleva G.I."/>
            <person name="Ladner J.T."/>
            <person name="Lo C.-C."/>
            <person name="Minogue T.D."/>
            <person name="Munk C."/>
            <person name="Palacios G.F."/>
            <person name="Redden C.L."/>
            <person name="Rosenzweig C.N."/>
            <person name="Scholz M.B."/>
            <person name="Teshima H."/>
            <person name="Xu Y."/>
        </authorList>
    </citation>
    <scope>NUCLEOTIDE SEQUENCE [LARGE SCALE GENOMIC DNA]</scope>
    <source>
        <strain evidence="12 13">8244</strain>
    </source>
</reference>
<feature type="binding site" evidence="9">
    <location>
        <position position="204"/>
    </location>
    <ligand>
        <name>substrate</name>
    </ligand>
</feature>
<dbReference type="SMART" id="SM00984">
    <property type="entry name" value="UDPG_MGDP_dh_C"/>
    <property type="match status" value="1"/>
</dbReference>
<feature type="binding site" evidence="9">
    <location>
        <position position="257"/>
    </location>
    <ligand>
        <name>substrate</name>
    </ligand>
</feature>
<dbReference type="InterPro" id="IPR017476">
    <property type="entry name" value="UDP-Glc/GDP-Man"/>
</dbReference>
<evidence type="ECO:0000256" key="2">
    <source>
        <dbReference type="ARBA" id="ARBA00006601"/>
    </source>
</evidence>
<evidence type="ECO:0000256" key="3">
    <source>
        <dbReference type="ARBA" id="ARBA00012954"/>
    </source>
</evidence>
<evidence type="ECO:0000256" key="1">
    <source>
        <dbReference type="ARBA" id="ARBA00004701"/>
    </source>
</evidence>
<dbReference type="SUPFAM" id="SSF52413">
    <property type="entry name" value="UDP-glucose/GDP-mannose dehydrogenase C-terminal domain"/>
    <property type="match status" value="1"/>
</dbReference>
<evidence type="ECO:0000256" key="8">
    <source>
        <dbReference type="PIRSR" id="PIRSR500134-1"/>
    </source>
</evidence>
<comment type="similarity">
    <text evidence="2 7">Belongs to the UDP-glucose/GDP-mannose dehydrogenase family.</text>
</comment>
<dbReference type="GO" id="GO:0006065">
    <property type="term" value="P:UDP-glucuronate biosynthetic process"/>
    <property type="evidence" value="ECO:0007669"/>
    <property type="project" value="UniProtKB-UniPathway"/>
</dbReference>
<dbReference type="InterPro" id="IPR036220">
    <property type="entry name" value="UDP-Glc/GDP-Man_DH_C_sf"/>
</dbReference>
<sequence>MKVAVIGTGYVGLVTGTILSEVGHTVVCVDVDEEKIIKLQTGTSPIYEPGLDKLLQRNIVSQRLFFTTSPAEAFQDAEVIVIAVGTPQGENGAANLSYVEQAVMSIAKNVDHDVIVVMKSTVPVGINDWVENFIRENKQNDIHVDVVSNPEFLREGHAIHDSFYGDRIIIGAESKAAGDTVEALYSNIEIPILRTDRRSAEMIKYASNAFLAVKISYINQISNLCDKLGADINAVADGMGMDKRIGRQFLNAGLGYGGSCFPKDTISLVQLGRENNVSLSIVESAIKANHDQRTFFINKVLKHFDGNVRGKKIAVLGLAFKPDTDDMREAPSIDIIKALAEQKADIFVYDPVVKYTDVLNGISLKYAASLEEAVSEAAAVLLVTEWNEFVDVDWIQLKSVLQYDVIFDGRNLLHKRANYSNI</sequence>
<protein>
    <recommendedName>
        <fullName evidence="3 7">UDP-glucose 6-dehydrogenase</fullName>
        <ecNumber evidence="3 7">1.1.1.22</ecNumber>
    </recommendedName>
</protein>
<dbReference type="PIRSF" id="PIRSF000124">
    <property type="entry name" value="UDPglc_GDPman_dh"/>
    <property type="match status" value="1"/>
</dbReference>
<feature type="binding site" evidence="10">
    <location>
        <position position="263"/>
    </location>
    <ligand>
        <name>NAD(+)</name>
        <dbReference type="ChEBI" id="CHEBI:57540"/>
    </ligand>
</feature>
<organism evidence="12 13">
    <name type="scientific">Paenibacillus macerans</name>
    <name type="common">Bacillus macerans</name>
    <dbReference type="NCBI Taxonomy" id="44252"/>
    <lineage>
        <taxon>Bacteria</taxon>
        <taxon>Bacillati</taxon>
        <taxon>Bacillota</taxon>
        <taxon>Bacilli</taxon>
        <taxon>Bacillales</taxon>
        <taxon>Paenibacillaceae</taxon>
        <taxon>Paenibacillus</taxon>
    </lineage>
</organism>
<feature type="binding site" evidence="10">
    <location>
        <position position="35"/>
    </location>
    <ligand>
        <name>NAD(+)</name>
        <dbReference type="ChEBI" id="CHEBI:57540"/>
    </ligand>
</feature>
<dbReference type="AlphaFoldDB" id="A0A090Z927"/>
<dbReference type="InterPro" id="IPR014026">
    <property type="entry name" value="UDP-Glc/GDP-Man_DH_dimer"/>
</dbReference>
<dbReference type="Pfam" id="PF00984">
    <property type="entry name" value="UDPG_MGDP_dh"/>
    <property type="match status" value="1"/>
</dbReference>
<evidence type="ECO:0000256" key="5">
    <source>
        <dbReference type="ARBA" id="ARBA00023027"/>
    </source>
</evidence>